<evidence type="ECO:0000313" key="1">
    <source>
        <dbReference type="EMBL" id="MFH5244142.1"/>
    </source>
</evidence>
<name>A0ABW7KT87_9NOCA</name>
<evidence type="ECO:0008006" key="3">
    <source>
        <dbReference type="Google" id="ProtNLM"/>
    </source>
</evidence>
<gene>
    <name evidence="1" type="ORF">ACHIPV_20005</name>
</gene>
<protein>
    <recommendedName>
        <fullName evidence="3">Apea-like HEPN domain-containing protein</fullName>
    </recommendedName>
</protein>
<reference evidence="1 2" key="1">
    <citation type="submission" date="2024-10" db="EMBL/GenBank/DDBJ databases">
        <authorList>
            <person name="Riesco R."/>
        </authorList>
    </citation>
    <scope>NUCLEOTIDE SEQUENCE [LARGE SCALE GENOMIC DNA]</scope>
    <source>
        <strain evidence="1 2">NCIMB 15448</strain>
    </source>
</reference>
<proteinExistence type="predicted"/>
<comment type="caution">
    <text evidence="1">The sequence shown here is derived from an EMBL/GenBank/DDBJ whole genome shotgun (WGS) entry which is preliminary data.</text>
</comment>
<dbReference type="Proteomes" id="UP001609176">
    <property type="component" value="Unassembled WGS sequence"/>
</dbReference>
<organism evidence="1 2">
    <name type="scientific">Antrihabitans spumae</name>
    <dbReference type="NCBI Taxonomy" id="3373370"/>
    <lineage>
        <taxon>Bacteria</taxon>
        <taxon>Bacillati</taxon>
        <taxon>Actinomycetota</taxon>
        <taxon>Actinomycetes</taxon>
        <taxon>Mycobacteriales</taxon>
        <taxon>Nocardiaceae</taxon>
        <taxon>Antrihabitans</taxon>
    </lineage>
</organism>
<dbReference type="RefSeq" id="WP_395125518.1">
    <property type="nucleotide sequence ID" value="NZ_JBIMSP010000036.1"/>
</dbReference>
<sequence length="334" mass="37287">MPTPNASPFGVVLNDLDSAVPLPFDLCGWTLERPSAEEVEAFRAILATFFSASVFFGTIVGSPYEATKSGGDADGVLHSWDLPALQWRYAVVREKGPQLDRVALTQALRISDGNIWVALWPNPRQLDPQRPSNAVFVPGGNPHDVWQYFSTAMNAMPEKPDLLEIREVVELRSNLDGARYPEVVRSLALFLEIDILPERTKQKFLAYFSVIESLLTHAPQPNDSVDTLTRQLKRNIIVLSNRLPPSRSLGIAMFKNGTDRVSPPTVVSQLYGYRSAAAHGDDTEKYLKWFSRNKPDTWSADTDAEVHSFVRRLTKRLLIAAMTEPQLVVDLKSA</sequence>
<dbReference type="EMBL" id="JBIMSP010000036">
    <property type="protein sequence ID" value="MFH5244142.1"/>
    <property type="molecule type" value="Genomic_DNA"/>
</dbReference>
<evidence type="ECO:0000313" key="2">
    <source>
        <dbReference type="Proteomes" id="UP001609176"/>
    </source>
</evidence>
<accession>A0ABW7KT87</accession>